<dbReference type="VEuPathDB" id="FungiDB:PV07_09806"/>
<name>A0A0D1Z8W1_9EURO</name>
<protein>
    <submittedName>
        <fullName evidence="1">Uncharacterized protein</fullName>
    </submittedName>
</protein>
<evidence type="ECO:0000313" key="1">
    <source>
        <dbReference type="EMBL" id="KIW24071.1"/>
    </source>
</evidence>
<sequence>MDPPKAAKATTAAKNEFIFGRACGRHQGTSAATGRDLSQVRPSLGEVPSLNPEDFRSGLGLVVRFQLLEDELEQLLGFRLVVISDESARAPTAGNIRLKVMHLHVARHIFLGCCQYQVNGNVGSYIKDCCRDLLHGE</sequence>
<dbReference type="GeneID" id="27349000"/>
<dbReference type="AlphaFoldDB" id="A0A0D1Z8W1"/>
<organism evidence="1 2">
    <name type="scientific">Cladophialophora immunda</name>
    <dbReference type="NCBI Taxonomy" id="569365"/>
    <lineage>
        <taxon>Eukaryota</taxon>
        <taxon>Fungi</taxon>
        <taxon>Dikarya</taxon>
        <taxon>Ascomycota</taxon>
        <taxon>Pezizomycotina</taxon>
        <taxon>Eurotiomycetes</taxon>
        <taxon>Chaetothyriomycetidae</taxon>
        <taxon>Chaetothyriales</taxon>
        <taxon>Herpotrichiellaceae</taxon>
        <taxon>Cladophialophora</taxon>
    </lineage>
</organism>
<proteinExistence type="predicted"/>
<dbReference type="EMBL" id="KN847045">
    <property type="protein sequence ID" value="KIW24071.1"/>
    <property type="molecule type" value="Genomic_DNA"/>
</dbReference>
<gene>
    <name evidence="1" type="ORF">PV07_09806</name>
</gene>
<evidence type="ECO:0000313" key="2">
    <source>
        <dbReference type="Proteomes" id="UP000054466"/>
    </source>
</evidence>
<keyword evidence="2" id="KW-1185">Reference proteome</keyword>
<reference evidence="1 2" key="1">
    <citation type="submission" date="2015-01" db="EMBL/GenBank/DDBJ databases">
        <title>The Genome Sequence of Cladophialophora immunda CBS83496.</title>
        <authorList>
            <consortium name="The Broad Institute Genomics Platform"/>
            <person name="Cuomo C."/>
            <person name="de Hoog S."/>
            <person name="Gorbushina A."/>
            <person name="Stielow B."/>
            <person name="Teixiera M."/>
            <person name="Abouelleil A."/>
            <person name="Chapman S.B."/>
            <person name="Priest M."/>
            <person name="Young S.K."/>
            <person name="Wortman J."/>
            <person name="Nusbaum C."/>
            <person name="Birren B."/>
        </authorList>
    </citation>
    <scope>NUCLEOTIDE SEQUENCE [LARGE SCALE GENOMIC DNA]</scope>
    <source>
        <strain evidence="1 2">CBS 83496</strain>
    </source>
</reference>
<accession>A0A0D1Z8W1</accession>
<dbReference type="RefSeq" id="XP_016244287.1">
    <property type="nucleotide sequence ID" value="XM_016397096.1"/>
</dbReference>
<dbReference type="HOGENOM" id="CLU_1864914_0_0_1"/>
<dbReference type="Proteomes" id="UP000054466">
    <property type="component" value="Unassembled WGS sequence"/>
</dbReference>